<keyword evidence="9" id="KW-0458">Lysosome</keyword>
<evidence type="ECO:0000256" key="9">
    <source>
        <dbReference type="ARBA" id="ARBA00023228"/>
    </source>
</evidence>
<feature type="transmembrane region" description="Helical" evidence="12">
    <location>
        <begin position="342"/>
        <end position="361"/>
    </location>
</feature>
<keyword evidence="5" id="KW-0677">Repeat</keyword>
<dbReference type="PANTHER" id="PTHR13131:SF5">
    <property type="entry name" value="CYSTINOSIN"/>
    <property type="match status" value="1"/>
</dbReference>
<protein>
    <recommendedName>
        <fullName evidence="11">Cystinosin homolog</fullName>
    </recommendedName>
</protein>
<evidence type="ECO:0000256" key="12">
    <source>
        <dbReference type="SAM" id="Phobius"/>
    </source>
</evidence>
<dbReference type="EMBL" id="VTPC01001505">
    <property type="protein sequence ID" value="KAF2901758.1"/>
    <property type="molecule type" value="Genomic_DNA"/>
</dbReference>
<feature type="chain" id="PRO_5035442263" description="Cystinosin homolog" evidence="13">
    <location>
        <begin position="27"/>
        <end position="369"/>
    </location>
</feature>
<dbReference type="AlphaFoldDB" id="A0A8K0DEH7"/>
<comment type="caution">
    <text evidence="14">The sequence shown here is derived from an EMBL/GenBank/DDBJ whole genome shotgun (WGS) entry which is preliminary data.</text>
</comment>
<dbReference type="FunFam" id="1.20.1280.290:FF:000016">
    <property type="entry name" value="Cystinosin homolog"/>
    <property type="match status" value="1"/>
</dbReference>
<feature type="transmembrane region" description="Helical" evidence="12">
    <location>
        <begin position="243"/>
        <end position="263"/>
    </location>
</feature>
<dbReference type="InterPro" id="IPR006603">
    <property type="entry name" value="PQ-loop_rpt"/>
</dbReference>
<evidence type="ECO:0000256" key="13">
    <source>
        <dbReference type="SAM" id="SignalP"/>
    </source>
</evidence>
<dbReference type="InterPro" id="IPR005282">
    <property type="entry name" value="LC_transporter"/>
</dbReference>
<evidence type="ECO:0000256" key="11">
    <source>
        <dbReference type="ARBA" id="ARBA00074957"/>
    </source>
</evidence>
<comment type="catalytic activity">
    <reaction evidence="10">
        <text>L-cystine(out) + H(+)(out) = L-cystine(in) + H(+)(in)</text>
        <dbReference type="Rhea" id="RHEA:66172"/>
        <dbReference type="ChEBI" id="CHEBI:15378"/>
        <dbReference type="ChEBI" id="CHEBI:35491"/>
    </reaction>
    <physiologicalReaction direction="left-to-right" evidence="10">
        <dbReference type="Rhea" id="RHEA:66173"/>
    </physiologicalReaction>
</comment>
<organism evidence="14 15">
    <name type="scientific">Ignelater luminosus</name>
    <name type="common">Cucubano</name>
    <name type="synonym">Pyrophorus luminosus</name>
    <dbReference type="NCBI Taxonomy" id="2038154"/>
    <lineage>
        <taxon>Eukaryota</taxon>
        <taxon>Metazoa</taxon>
        <taxon>Ecdysozoa</taxon>
        <taxon>Arthropoda</taxon>
        <taxon>Hexapoda</taxon>
        <taxon>Insecta</taxon>
        <taxon>Pterygota</taxon>
        <taxon>Neoptera</taxon>
        <taxon>Endopterygota</taxon>
        <taxon>Coleoptera</taxon>
        <taxon>Polyphaga</taxon>
        <taxon>Elateriformia</taxon>
        <taxon>Elateroidea</taxon>
        <taxon>Elateridae</taxon>
        <taxon>Agrypninae</taxon>
        <taxon>Pyrophorini</taxon>
        <taxon>Ignelater</taxon>
    </lineage>
</organism>
<feature type="transmembrane region" description="Helical" evidence="12">
    <location>
        <begin position="269"/>
        <end position="287"/>
    </location>
</feature>
<evidence type="ECO:0000256" key="3">
    <source>
        <dbReference type="ARBA" id="ARBA00022448"/>
    </source>
</evidence>
<dbReference type="OrthoDB" id="75720at2759"/>
<evidence type="ECO:0000256" key="2">
    <source>
        <dbReference type="ARBA" id="ARBA00006855"/>
    </source>
</evidence>
<keyword evidence="8 12" id="KW-0472">Membrane</keyword>
<keyword evidence="4 12" id="KW-0812">Transmembrane</keyword>
<keyword evidence="15" id="KW-1185">Reference proteome</keyword>
<evidence type="ECO:0000256" key="4">
    <source>
        <dbReference type="ARBA" id="ARBA00022692"/>
    </source>
</evidence>
<dbReference type="GO" id="GO:0005765">
    <property type="term" value="C:lysosomal membrane"/>
    <property type="evidence" value="ECO:0007669"/>
    <property type="project" value="UniProtKB-SubCell"/>
</dbReference>
<dbReference type="Gene3D" id="1.20.1280.290">
    <property type="match status" value="2"/>
</dbReference>
<evidence type="ECO:0000313" key="14">
    <source>
        <dbReference type="EMBL" id="KAF2901758.1"/>
    </source>
</evidence>
<feature type="transmembrane region" description="Helical" evidence="12">
    <location>
        <begin position="210"/>
        <end position="231"/>
    </location>
</feature>
<evidence type="ECO:0000256" key="6">
    <source>
        <dbReference type="ARBA" id="ARBA00022847"/>
    </source>
</evidence>
<name>A0A8K0DEH7_IGNLU</name>
<dbReference type="PANTHER" id="PTHR13131">
    <property type="entry name" value="CYSTINOSIN"/>
    <property type="match status" value="1"/>
</dbReference>
<accession>A0A8K0DEH7</accession>
<evidence type="ECO:0000256" key="7">
    <source>
        <dbReference type="ARBA" id="ARBA00022989"/>
    </source>
</evidence>
<dbReference type="GO" id="GO:0015184">
    <property type="term" value="F:L-cystine transmembrane transporter activity"/>
    <property type="evidence" value="ECO:0007669"/>
    <property type="project" value="TreeGrafter"/>
</dbReference>
<dbReference type="NCBIfam" id="TIGR00951">
    <property type="entry name" value="2A43"/>
    <property type="match status" value="1"/>
</dbReference>
<keyword evidence="6" id="KW-0769">Symport</keyword>
<keyword evidence="3" id="KW-0813">Transport</keyword>
<evidence type="ECO:0000313" key="15">
    <source>
        <dbReference type="Proteomes" id="UP000801492"/>
    </source>
</evidence>
<proteinExistence type="inferred from homology"/>
<dbReference type="GO" id="GO:0015293">
    <property type="term" value="F:symporter activity"/>
    <property type="evidence" value="ECO:0007669"/>
    <property type="project" value="UniProtKB-KW"/>
</dbReference>
<evidence type="ECO:0000256" key="10">
    <source>
        <dbReference type="ARBA" id="ARBA00048473"/>
    </source>
</evidence>
<gene>
    <name evidence="14" type="ORF">ILUMI_04436</name>
</gene>
<feature type="transmembrane region" description="Helical" evidence="12">
    <location>
        <begin position="166"/>
        <end position="187"/>
    </location>
</feature>
<comment type="subcellular location">
    <subcellularLocation>
        <location evidence="1">Lysosome membrane</location>
        <topology evidence="1">Multi-pass membrane protein</topology>
    </subcellularLocation>
</comment>
<dbReference type="SMART" id="SM00679">
    <property type="entry name" value="CTNS"/>
    <property type="match status" value="2"/>
</dbReference>
<comment type="similarity">
    <text evidence="2">Belongs to the cystinosin family.</text>
</comment>
<keyword evidence="7 12" id="KW-1133">Transmembrane helix</keyword>
<reference evidence="14" key="1">
    <citation type="submission" date="2019-08" db="EMBL/GenBank/DDBJ databases">
        <title>The genome of the North American firefly Photinus pyralis.</title>
        <authorList>
            <consortium name="Photinus pyralis genome working group"/>
            <person name="Fallon T.R."/>
            <person name="Sander Lower S.E."/>
            <person name="Weng J.-K."/>
        </authorList>
    </citation>
    <scope>NUCLEOTIDE SEQUENCE</scope>
    <source>
        <strain evidence="14">TRF0915ILg1</strain>
        <tissue evidence="14">Whole body</tissue>
    </source>
</reference>
<dbReference type="Proteomes" id="UP000801492">
    <property type="component" value="Unassembled WGS sequence"/>
</dbReference>
<evidence type="ECO:0000256" key="5">
    <source>
        <dbReference type="ARBA" id="ARBA00022737"/>
    </source>
</evidence>
<dbReference type="Pfam" id="PF04193">
    <property type="entry name" value="PQ-loop"/>
    <property type="match status" value="2"/>
</dbReference>
<feature type="transmembrane region" description="Helical" evidence="12">
    <location>
        <begin position="299"/>
        <end position="322"/>
    </location>
</feature>
<feature type="transmembrane region" description="Helical" evidence="12">
    <location>
        <begin position="133"/>
        <end position="154"/>
    </location>
</feature>
<evidence type="ECO:0000256" key="1">
    <source>
        <dbReference type="ARBA" id="ARBA00004155"/>
    </source>
</evidence>
<keyword evidence="13" id="KW-0732">Signal</keyword>
<dbReference type="FunFam" id="1.20.1280.290:FF:000018">
    <property type="entry name" value="Cystinosin homolog"/>
    <property type="match status" value="1"/>
</dbReference>
<feature type="signal peptide" evidence="13">
    <location>
        <begin position="1"/>
        <end position="26"/>
    </location>
</feature>
<sequence>MYLLHTRRKGLLFAATFFSIFVSTKCDIQVSTHDLSLKLQEVGHFKVNLVNYNKPDFTLNLIVQHDDIIKLVPPSVKFSPSNRAYEIAVEATSAGHSEITANVTGTNATINVNDIYLRVTVYKNKALDTLSVIIGWTYFVAWSVSFYPQIYINYRRKSVIGLNFDFLSLNVVGFILYSVFNVGLYAIPEIEAQYFKKYPRGLNPVQLNDVVFGVHATVATVLTITQCFLYERGDQRVSFTAKGILGIFAAFLSISLILVATNVLFWLDFLYFCSYVKLAITLIKYIPQAYMNYRRKSTVGWSIGNILLDFTGGILSMLQMIIISHNYDDWVSIFGDPTKFGLGLFSVIFDIFFMIQHYILYRHSNYEEN</sequence>
<evidence type="ECO:0000256" key="8">
    <source>
        <dbReference type="ARBA" id="ARBA00023136"/>
    </source>
</evidence>